<feature type="compositionally biased region" description="Basic and acidic residues" evidence="3">
    <location>
        <begin position="545"/>
        <end position="558"/>
    </location>
</feature>
<proteinExistence type="evidence at transcript level"/>
<evidence type="ECO:0000256" key="3">
    <source>
        <dbReference type="SAM" id="MobiDB-lite"/>
    </source>
</evidence>
<evidence type="ECO:0000256" key="2">
    <source>
        <dbReference type="SAM" id="Coils"/>
    </source>
</evidence>
<feature type="compositionally biased region" description="Pro residues" evidence="3">
    <location>
        <begin position="484"/>
        <end position="501"/>
    </location>
</feature>
<feature type="coiled-coil region" evidence="2">
    <location>
        <begin position="352"/>
        <end position="400"/>
    </location>
</feature>
<feature type="coiled-coil region" evidence="2">
    <location>
        <begin position="25"/>
        <end position="52"/>
    </location>
</feature>
<feature type="region of interest" description="Disordered" evidence="3">
    <location>
        <begin position="484"/>
        <end position="651"/>
    </location>
</feature>
<feature type="compositionally biased region" description="Polar residues" evidence="3">
    <location>
        <begin position="615"/>
        <end position="624"/>
    </location>
</feature>
<organism evidence="4">
    <name type="scientific">Hirondellea gigas</name>
    <dbReference type="NCBI Taxonomy" id="1518452"/>
    <lineage>
        <taxon>Eukaryota</taxon>
        <taxon>Metazoa</taxon>
        <taxon>Ecdysozoa</taxon>
        <taxon>Arthropoda</taxon>
        <taxon>Crustacea</taxon>
        <taxon>Multicrustacea</taxon>
        <taxon>Malacostraca</taxon>
        <taxon>Eumalacostraca</taxon>
        <taxon>Peracarida</taxon>
        <taxon>Amphipoda</taxon>
        <taxon>Amphilochidea</taxon>
        <taxon>Lysianassida</taxon>
        <taxon>Lysianassidira</taxon>
        <taxon>Lysianassoidea</taxon>
        <taxon>Lysianassidae</taxon>
        <taxon>Hirondellea</taxon>
    </lineage>
</organism>
<dbReference type="GO" id="GO:0035459">
    <property type="term" value="P:vesicle cargo loading"/>
    <property type="evidence" value="ECO:0007669"/>
    <property type="project" value="TreeGrafter"/>
</dbReference>
<dbReference type="PANTHER" id="PTHR23158:SF33">
    <property type="entry name" value="TRANSPORT AND GOLGI ORGANIZATION PROTEIN 1"/>
    <property type="match status" value="1"/>
</dbReference>
<feature type="compositionally biased region" description="Basic and acidic residues" evidence="3">
    <location>
        <begin position="565"/>
        <end position="574"/>
    </location>
</feature>
<dbReference type="InterPro" id="IPR051500">
    <property type="entry name" value="cTAGE_MIA/OTOR"/>
</dbReference>
<dbReference type="GO" id="GO:0009306">
    <property type="term" value="P:protein secretion"/>
    <property type="evidence" value="ECO:0007669"/>
    <property type="project" value="TreeGrafter"/>
</dbReference>
<dbReference type="PANTHER" id="PTHR23158">
    <property type="entry name" value="MELANOMA INHIBITORY ACTIVITY-RELATED"/>
    <property type="match status" value="1"/>
</dbReference>
<keyword evidence="1 2" id="KW-0175">Coiled coil</keyword>
<feature type="coiled-coil region" evidence="2">
    <location>
        <begin position="168"/>
        <end position="202"/>
    </location>
</feature>
<feature type="compositionally biased region" description="Polar residues" evidence="3">
    <location>
        <begin position="641"/>
        <end position="651"/>
    </location>
</feature>
<evidence type="ECO:0000256" key="1">
    <source>
        <dbReference type="ARBA" id="ARBA00023054"/>
    </source>
</evidence>
<dbReference type="GO" id="GO:0005789">
    <property type="term" value="C:endoplasmic reticulum membrane"/>
    <property type="evidence" value="ECO:0007669"/>
    <property type="project" value="TreeGrafter"/>
</dbReference>
<reference evidence="4" key="1">
    <citation type="journal article" date="2018" name="Biosci. Biotechnol. Biochem.">
        <title>Polysaccharide hydrolase of the hadal zone amphipods Hirondellea gigas.</title>
        <authorList>
            <person name="Kobayashi H."/>
            <person name="Nagahama T."/>
            <person name="Arai W."/>
            <person name="Sasagawa Y."/>
            <person name="Umeda M."/>
            <person name="Hayashi T."/>
            <person name="Nikaido I."/>
            <person name="Watanabe H."/>
            <person name="Oguri K."/>
            <person name="Kitazato H."/>
            <person name="Fujioka K."/>
            <person name="Kido Y."/>
            <person name="Takami H."/>
        </authorList>
    </citation>
    <scope>NUCLEOTIDE SEQUENCE</scope>
    <source>
        <tissue evidence="4">Whole body</tissue>
    </source>
</reference>
<name>A0A2P2HWN2_9CRUS</name>
<dbReference type="GO" id="GO:0070971">
    <property type="term" value="C:endoplasmic reticulum exit site"/>
    <property type="evidence" value="ECO:0007669"/>
    <property type="project" value="TreeGrafter"/>
</dbReference>
<accession>A0A2P2HWN2</accession>
<dbReference type="GO" id="GO:0006888">
    <property type="term" value="P:endoplasmic reticulum to Golgi vesicle-mediated transport"/>
    <property type="evidence" value="ECO:0007669"/>
    <property type="project" value="TreeGrafter"/>
</dbReference>
<feature type="region of interest" description="Disordered" evidence="3">
    <location>
        <begin position="411"/>
        <end position="439"/>
    </location>
</feature>
<dbReference type="EMBL" id="IACF01000243">
    <property type="protein sequence ID" value="LAB66040.1"/>
    <property type="molecule type" value="mRNA"/>
</dbReference>
<feature type="compositionally biased region" description="Basic and acidic residues" evidence="3">
    <location>
        <begin position="584"/>
        <end position="606"/>
    </location>
</feature>
<evidence type="ECO:0000313" key="4">
    <source>
        <dbReference type="EMBL" id="LAB66040.1"/>
    </source>
</evidence>
<protein>
    <submittedName>
        <fullName evidence="4">Transport and Golgi organization protein 1-like</fullName>
    </submittedName>
</protein>
<sequence>MQLNSGRNYSSMVDAAEAARVTALLVKAQDENADLVERVQELEQEVEESTSSGLEMHAMLQDLLHSQKDTASFQEAIDNLQTMLDSQREKVESLTADLTVKTAMNDELKVEHVASRERVKTLEYQLEQVTHSLEEVNSSKVQACAELTAEQLRGQSATKQQQSLAQSYAQATATLQELQLKYDAAQTKAEKLDKKLRTREAELQVSKECLKQLKVFNDGKASKDKLRQLLDVVTVKSELSSVETERSRLQVELEKRCAELQAMQDAVQQSQQLADSCSRVQAQAEEEKSDAVSKLVVLTNYFQEKEAQLTKELESESGLRQTAESSADNVSSRIKHYEMQLLSSRTQVDGMKKELEDQEQSYRAQLAAQEQKAHESWVAARAAERKYEEAKQETGQLRSRLLLMSKESNQQNAVLKPTAKHPETTNGSLHSPRPPLDELDAEHHSLNQLDSPHNIPPPFMLPHMFPPHGAPPLPPNALPPFPPGMPPLPGMHPPPPPFLPHPHPHHHMPPAIMSDRRMPPAGRLASPPFHRRGGSSSPPFIEPPYDGRRSPNHYDRRSYSPGSEHSARYSDRPRHYSPPHRHYDRYNDRYSSPERRGADSSPDRWYNRSPDGYANKTSPVPSNSTRRDYDQVAPKHKTGKKTSTPLGPSDR</sequence>
<dbReference type="AlphaFoldDB" id="A0A2P2HWN2"/>